<comment type="caution">
    <text evidence="2">The sequence shown here is derived from an EMBL/GenBank/DDBJ whole genome shotgun (WGS) entry which is preliminary data.</text>
</comment>
<name>A0A1Q9AF13_9HYPH</name>
<dbReference type="InterPro" id="IPR007345">
    <property type="entry name" value="Polysacch_pyruvyl_Trfase"/>
</dbReference>
<sequence length="347" mass="38052">MVIEAARQFLGLKTEPAHGVLVQAERRAAKRIRLSWVWTTDKHPDANLGDALSAVIVSVISGRGVERAAFNNTSERLAAIGTIGHAQQGACVHLWGTGFDLGRHVDGTPGDYALPENTELVVHAVRGRRTAEGLRARGIQVPDIFGDPAWFLPRIFPFAGLEKTHDLGVIVHISELEEARAGALVRATIERYKLPPEMAERIRIINTYCGADMAGMEDKLREMVSCRRILSTSLHGLVIAETYGIPCAWFSTGHGEPGALSLEGPVPIDHRMVDFYSGAGREAVLSYLQPLAQPTDWEAAMAFIDAQWRPLDYTGEALFAAFPLPKAVKFKQPVWALPTAVLESNRY</sequence>
<dbReference type="OrthoDB" id="9803627at2"/>
<evidence type="ECO:0000313" key="3">
    <source>
        <dbReference type="Proteomes" id="UP000186143"/>
    </source>
</evidence>
<feature type="domain" description="Polysaccharide pyruvyl transferase" evidence="1">
    <location>
        <begin position="121"/>
        <end position="253"/>
    </location>
</feature>
<evidence type="ECO:0000313" key="2">
    <source>
        <dbReference type="EMBL" id="OLP53560.1"/>
    </source>
</evidence>
<accession>A0A1Q9AF13</accession>
<organism evidence="2 3">
    <name type="scientific">Xaviernesmea rhizosphaerae</name>
    <dbReference type="NCBI Taxonomy" id="1672749"/>
    <lineage>
        <taxon>Bacteria</taxon>
        <taxon>Pseudomonadati</taxon>
        <taxon>Pseudomonadota</taxon>
        <taxon>Alphaproteobacteria</taxon>
        <taxon>Hyphomicrobiales</taxon>
        <taxon>Rhizobiaceae</taxon>
        <taxon>Rhizobium/Agrobacterium group</taxon>
        <taxon>Xaviernesmea</taxon>
    </lineage>
</organism>
<dbReference type="Proteomes" id="UP000186143">
    <property type="component" value="Unassembled WGS sequence"/>
</dbReference>
<dbReference type="Pfam" id="PF04230">
    <property type="entry name" value="PS_pyruv_trans"/>
    <property type="match status" value="1"/>
</dbReference>
<proteinExistence type="predicted"/>
<gene>
    <name evidence="2" type="ORF">BJF92_05190</name>
</gene>
<dbReference type="RefSeq" id="WP_078058231.1">
    <property type="nucleotide sequence ID" value="NZ_MKIO01000039.1"/>
</dbReference>
<reference evidence="2 3" key="1">
    <citation type="submission" date="2016-09" db="EMBL/GenBank/DDBJ databases">
        <title>Rhizobium sp. nov., a novel species isolated from the rice rhizosphere.</title>
        <authorList>
            <person name="Zhao J."/>
            <person name="Zhang X."/>
        </authorList>
    </citation>
    <scope>NUCLEOTIDE SEQUENCE [LARGE SCALE GENOMIC DNA]</scope>
    <source>
        <strain evidence="2 3">MH17</strain>
    </source>
</reference>
<dbReference type="AlphaFoldDB" id="A0A1Q9AF13"/>
<dbReference type="EMBL" id="MKIO01000039">
    <property type="protein sequence ID" value="OLP53560.1"/>
    <property type="molecule type" value="Genomic_DNA"/>
</dbReference>
<dbReference type="STRING" id="1672749.BJF92_05190"/>
<evidence type="ECO:0000259" key="1">
    <source>
        <dbReference type="Pfam" id="PF04230"/>
    </source>
</evidence>
<protein>
    <recommendedName>
        <fullName evidence="1">Polysaccharide pyruvyl transferase domain-containing protein</fullName>
    </recommendedName>
</protein>